<evidence type="ECO:0000313" key="2">
    <source>
        <dbReference type="Ensembl" id="ENSPMEP00000008221.1"/>
    </source>
</evidence>
<dbReference type="Proteomes" id="UP000261480">
    <property type="component" value="Unplaced"/>
</dbReference>
<feature type="domain" description="Ig-like" evidence="1">
    <location>
        <begin position="174"/>
        <end position="256"/>
    </location>
</feature>
<dbReference type="CDD" id="cd00096">
    <property type="entry name" value="Ig"/>
    <property type="match status" value="1"/>
</dbReference>
<keyword evidence="3" id="KW-1185">Reference proteome</keyword>
<reference evidence="2" key="2">
    <citation type="submission" date="2025-09" db="UniProtKB">
        <authorList>
            <consortium name="Ensembl"/>
        </authorList>
    </citation>
    <scope>IDENTIFICATION</scope>
</reference>
<dbReference type="SMART" id="SM00409">
    <property type="entry name" value="IG"/>
    <property type="match status" value="3"/>
</dbReference>
<sequence length="362" mass="40034">MSVFLPDVCGQNGWAVSYSPSICALKGSTVEMSCNYTYPVIYKNVQIVIENTFWFTKESNGNYVALKDDRDYSDRVKYQCTENSCSLKISNVTQTDSKDYKFRFTTNRESGKYAGSPGVSLSVTGKSYYLSQLDETPITTENKNVFLSSFNTTHRYQCAIKGHEDVPSPAVYAPRTTVLSVTPSETVEGSSVTLTCSSDANPAAKYNIYRVNEGQHGQLLRTGPQSVFSSIQVSDTGRYYCTAGNDLGSQTSPSIDIDVKYGPKSCSVSVNPSGTVEEGNPVSLTCSSDANPAANYTWYKENKIILTGSKVYHVAVGSEHRGNYVCKAQNQHGERNSSSLFLDVLCKFSFFYIRKYFHFIHA</sequence>
<dbReference type="AlphaFoldDB" id="A0A3B3WZK5"/>
<dbReference type="PANTHER" id="PTHR46013:SF4">
    <property type="entry name" value="B-CELL RECEPTOR CD22-RELATED"/>
    <property type="match status" value="1"/>
</dbReference>
<feature type="domain" description="Ig-like" evidence="1">
    <location>
        <begin position="263"/>
        <end position="341"/>
    </location>
</feature>
<reference evidence="2" key="1">
    <citation type="submission" date="2025-08" db="UniProtKB">
        <authorList>
            <consortium name="Ensembl"/>
        </authorList>
    </citation>
    <scope>IDENTIFICATION</scope>
</reference>
<dbReference type="InterPro" id="IPR036179">
    <property type="entry name" value="Ig-like_dom_sf"/>
</dbReference>
<dbReference type="InterPro" id="IPR003598">
    <property type="entry name" value="Ig_sub2"/>
</dbReference>
<dbReference type="InterPro" id="IPR003599">
    <property type="entry name" value="Ig_sub"/>
</dbReference>
<dbReference type="InterPro" id="IPR007110">
    <property type="entry name" value="Ig-like_dom"/>
</dbReference>
<dbReference type="PANTHER" id="PTHR46013">
    <property type="entry name" value="VASCULAR CELL ADHESION MOLECULE 1"/>
    <property type="match status" value="1"/>
</dbReference>
<organism evidence="2 3">
    <name type="scientific">Poecilia mexicana</name>
    <dbReference type="NCBI Taxonomy" id="48701"/>
    <lineage>
        <taxon>Eukaryota</taxon>
        <taxon>Metazoa</taxon>
        <taxon>Chordata</taxon>
        <taxon>Craniata</taxon>
        <taxon>Vertebrata</taxon>
        <taxon>Euteleostomi</taxon>
        <taxon>Actinopterygii</taxon>
        <taxon>Neopterygii</taxon>
        <taxon>Teleostei</taxon>
        <taxon>Neoteleostei</taxon>
        <taxon>Acanthomorphata</taxon>
        <taxon>Ovalentaria</taxon>
        <taxon>Atherinomorphae</taxon>
        <taxon>Cyprinodontiformes</taxon>
        <taxon>Poeciliidae</taxon>
        <taxon>Poeciliinae</taxon>
        <taxon>Poecilia</taxon>
    </lineage>
</organism>
<dbReference type="Ensembl" id="ENSPMET00000002816.1">
    <property type="protein sequence ID" value="ENSPMEP00000008221.1"/>
    <property type="gene ID" value="ENSPMEG00000009950.1"/>
</dbReference>
<accession>A0A3B3WZK5</accession>
<protein>
    <recommendedName>
        <fullName evidence="1">Ig-like domain-containing protein</fullName>
    </recommendedName>
</protein>
<dbReference type="SUPFAM" id="SSF48726">
    <property type="entry name" value="Immunoglobulin"/>
    <property type="match status" value="3"/>
</dbReference>
<evidence type="ECO:0000259" key="1">
    <source>
        <dbReference type="PROSITE" id="PS50835"/>
    </source>
</evidence>
<dbReference type="Pfam" id="PF13895">
    <property type="entry name" value="Ig_2"/>
    <property type="match status" value="2"/>
</dbReference>
<dbReference type="Gene3D" id="2.60.40.10">
    <property type="entry name" value="Immunoglobulins"/>
    <property type="match status" value="3"/>
</dbReference>
<proteinExistence type="predicted"/>
<name>A0A3B3WZK5_9TELE</name>
<dbReference type="InterPro" id="IPR013783">
    <property type="entry name" value="Ig-like_fold"/>
</dbReference>
<dbReference type="PROSITE" id="PS50835">
    <property type="entry name" value="IG_LIKE"/>
    <property type="match status" value="2"/>
</dbReference>
<dbReference type="SMART" id="SM00408">
    <property type="entry name" value="IGc2"/>
    <property type="match status" value="2"/>
</dbReference>
<evidence type="ECO:0000313" key="3">
    <source>
        <dbReference type="Proteomes" id="UP000261480"/>
    </source>
</evidence>